<dbReference type="KEGG" id="spoa:EQM13_10585"/>
<evidence type="ECO:0000313" key="3">
    <source>
        <dbReference type="Proteomes" id="UP000287969"/>
    </source>
</evidence>
<dbReference type="RefSeq" id="WP_128752639.1">
    <property type="nucleotide sequence ID" value="NZ_CP035282.1"/>
</dbReference>
<reference evidence="3" key="1">
    <citation type="submission" date="2019-01" db="EMBL/GenBank/DDBJ databases">
        <title>Draft genomes of a novel of Sporanaerobacter strains.</title>
        <authorList>
            <person name="Ma S."/>
        </authorList>
    </citation>
    <scope>NUCLEOTIDE SEQUENCE [LARGE SCALE GENOMIC DNA]</scope>
    <source>
        <strain evidence="3">NJN-17</strain>
    </source>
</reference>
<organism evidence="2 3">
    <name type="scientific">Acidilutibacter cellobiosedens</name>
    <dbReference type="NCBI Taxonomy" id="2507161"/>
    <lineage>
        <taxon>Bacteria</taxon>
        <taxon>Bacillati</taxon>
        <taxon>Bacillota</taxon>
        <taxon>Tissierellia</taxon>
        <taxon>Tissierellales</taxon>
        <taxon>Acidilutibacteraceae</taxon>
        <taxon>Acidilutibacter</taxon>
    </lineage>
</organism>
<dbReference type="InterPro" id="IPR011330">
    <property type="entry name" value="Glyco_hydro/deAcase_b/a-brl"/>
</dbReference>
<dbReference type="CDD" id="cd10931">
    <property type="entry name" value="CE4_u7"/>
    <property type="match status" value="1"/>
</dbReference>
<accession>A0A410QDD4</accession>
<feature type="domain" description="DUF7033" evidence="1">
    <location>
        <begin position="109"/>
        <end position="193"/>
    </location>
</feature>
<dbReference type="SUPFAM" id="SSF88713">
    <property type="entry name" value="Glycoside hydrolase/deacetylase"/>
    <property type="match status" value="1"/>
</dbReference>
<dbReference type="GO" id="GO:0005975">
    <property type="term" value="P:carbohydrate metabolic process"/>
    <property type="evidence" value="ECO:0007669"/>
    <property type="project" value="InterPro"/>
</dbReference>
<dbReference type="InterPro" id="IPR054297">
    <property type="entry name" value="DUF7033"/>
</dbReference>
<evidence type="ECO:0000259" key="1">
    <source>
        <dbReference type="Pfam" id="PF23019"/>
    </source>
</evidence>
<sequence>MDDRIMTKNSIEYTVNQLFKIANPKDNLKYSISINENKKEVAVSIKENSKRVVFNLVNDNDWYDLVSGKCKEIHWTDDADNMYKIPVLFWANKELPFVGINSDEVIFNGDIVSSSFFMLSRWEERLNYERDIHGRFKFVNSIAYKYNFIDIPIVDEYAMLLRKYLKKLFPNVNLGENEFHIKLSHDIDDIRRFKTAKTAIRTLGGDLIKSKSIGLFNRSLKEWGKSLKHPIKDPYFLGIYKLADISKRYSMDSAFYFKTSNKSSYDSGYVIEDYVKECISFLQNEGFEIGFHAGYYTFQDYEKFIEEKKKLDKVLGYTSYGGRQHYLRFNINTTWKYWEKAGLGYDSTVCYAEHEGFRCGTCHPFKPFNMEEDRELNIIEIPLIAMDGTLKTYRKLRIKEGSDSILKLKNRCRKVEGTFTLLWHNTSIYRGWEEWFDEVYCHDLGY</sequence>
<dbReference type="EMBL" id="CP035282">
    <property type="protein sequence ID" value="QAT62001.1"/>
    <property type="molecule type" value="Genomic_DNA"/>
</dbReference>
<name>A0A410QDD4_9FIRM</name>
<dbReference type="Proteomes" id="UP000287969">
    <property type="component" value="Chromosome"/>
</dbReference>
<dbReference type="Pfam" id="PF23019">
    <property type="entry name" value="DUF7033"/>
    <property type="match status" value="1"/>
</dbReference>
<evidence type="ECO:0000313" key="2">
    <source>
        <dbReference type="EMBL" id="QAT62001.1"/>
    </source>
</evidence>
<protein>
    <recommendedName>
        <fullName evidence="1">DUF7033 domain-containing protein</fullName>
    </recommendedName>
</protein>
<dbReference type="OrthoDB" id="5573484at2"/>
<dbReference type="AlphaFoldDB" id="A0A410QDD4"/>
<keyword evidence="3" id="KW-1185">Reference proteome</keyword>
<proteinExistence type="predicted"/>
<dbReference type="Gene3D" id="3.20.20.370">
    <property type="entry name" value="Glycoside hydrolase/deacetylase"/>
    <property type="match status" value="1"/>
</dbReference>
<gene>
    <name evidence="2" type="ORF">EQM13_10585</name>
</gene>